<dbReference type="SMART" id="SM00028">
    <property type="entry name" value="TPR"/>
    <property type="match status" value="6"/>
</dbReference>
<name>A0ABP7C1R4_9ACTN</name>
<proteinExistence type="predicted"/>
<keyword evidence="4" id="KW-1185">Reference proteome</keyword>
<evidence type="ECO:0000256" key="1">
    <source>
        <dbReference type="ARBA" id="ARBA00022737"/>
    </source>
</evidence>
<evidence type="ECO:0008006" key="5">
    <source>
        <dbReference type="Google" id="ProtNLM"/>
    </source>
</evidence>
<keyword evidence="2" id="KW-0802">TPR repeat</keyword>
<sequence length="558" mass="61001">MDTIFLDADRRIGGPYTLGAALLGHLVPAALKRRPSLVAAHDIEIRAAAPGLRAAVPARRRSLADDLPRGQRVLVPGVRRSLRIANGLAEFVRDHLAGSGPLTLVVANLGGADHTDAELVRVLRRRLDPGLLSVEEGPSAPGSGPLPADFDRFRDEGFHHAMAESGLEALRGAAYADDPERWQHLLLRVAAALEAVEREDEARELYDRLRRESTDPKHRATAAYATAMTLVRHHDRARRDPEQALAWINEAVTITSLLPDARERAFHLGFDLNGKALVEVRRGHRDVAMELVGQAIELAETHLAGEHPIHRLVLYANRAQLLAIAGRREAALADYTRAVEADPGYPDYRLDRGNLLHELGRPEEALADYEAVMRLSPPFPEAYYNRSEVRYAAGDLTGARADLDYTLELDPAFAPAYVNRCGLHAAAGDHVRARQDVERGLALTSGDPHLLCVLGQVELAEGRHPESGLAFDRALEADPELVAGWAGRAELAFERGDNEMAVADLTRALKLEETAELLFNRSVAYRAAGLAGPARHDLLRAAELAPDDEDVRQALSET</sequence>
<dbReference type="InterPro" id="IPR011990">
    <property type="entry name" value="TPR-like_helical_dom_sf"/>
</dbReference>
<organism evidence="3 4">
    <name type="scientific">Nonomuraea antimicrobica</name>
    <dbReference type="NCBI Taxonomy" id="561173"/>
    <lineage>
        <taxon>Bacteria</taxon>
        <taxon>Bacillati</taxon>
        <taxon>Actinomycetota</taxon>
        <taxon>Actinomycetes</taxon>
        <taxon>Streptosporangiales</taxon>
        <taxon>Streptosporangiaceae</taxon>
        <taxon>Nonomuraea</taxon>
    </lineage>
</organism>
<evidence type="ECO:0000313" key="3">
    <source>
        <dbReference type="EMBL" id="GAA3676860.1"/>
    </source>
</evidence>
<reference evidence="4" key="1">
    <citation type="journal article" date="2019" name="Int. J. Syst. Evol. Microbiol.">
        <title>The Global Catalogue of Microorganisms (GCM) 10K type strain sequencing project: providing services to taxonomists for standard genome sequencing and annotation.</title>
        <authorList>
            <consortium name="The Broad Institute Genomics Platform"/>
            <consortium name="The Broad Institute Genome Sequencing Center for Infectious Disease"/>
            <person name="Wu L."/>
            <person name="Ma J."/>
        </authorList>
    </citation>
    <scope>NUCLEOTIDE SEQUENCE [LARGE SCALE GENOMIC DNA]</scope>
    <source>
        <strain evidence="4">JCM 16904</strain>
    </source>
</reference>
<dbReference type="SUPFAM" id="SSF48452">
    <property type="entry name" value="TPR-like"/>
    <property type="match status" value="2"/>
</dbReference>
<gene>
    <name evidence="3" type="ORF">GCM10022224_046340</name>
</gene>
<dbReference type="Pfam" id="PF13432">
    <property type="entry name" value="TPR_16"/>
    <property type="match status" value="1"/>
</dbReference>
<dbReference type="EMBL" id="BAAAZP010000088">
    <property type="protein sequence ID" value="GAA3676860.1"/>
    <property type="molecule type" value="Genomic_DNA"/>
</dbReference>
<dbReference type="Proteomes" id="UP001500902">
    <property type="component" value="Unassembled WGS sequence"/>
</dbReference>
<dbReference type="InterPro" id="IPR050498">
    <property type="entry name" value="Ycf3"/>
</dbReference>
<dbReference type="PANTHER" id="PTHR44858">
    <property type="entry name" value="TETRATRICOPEPTIDE REPEAT PROTEIN 6"/>
    <property type="match status" value="1"/>
</dbReference>
<accession>A0ABP7C1R4</accession>
<dbReference type="Gene3D" id="1.25.40.10">
    <property type="entry name" value="Tetratricopeptide repeat domain"/>
    <property type="match status" value="4"/>
</dbReference>
<dbReference type="PANTHER" id="PTHR44858:SF1">
    <property type="entry name" value="UDP-N-ACETYLGLUCOSAMINE--PEPTIDE N-ACETYLGLUCOSAMINYLTRANSFERASE SPINDLY-RELATED"/>
    <property type="match status" value="1"/>
</dbReference>
<evidence type="ECO:0000313" key="4">
    <source>
        <dbReference type="Proteomes" id="UP001500902"/>
    </source>
</evidence>
<protein>
    <recommendedName>
        <fullName evidence="5">Tetratricopeptide repeat-containing protein</fullName>
    </recommendedName>
</protein>
<dbReference type="InterPro" id="IPR019734">
    <property type="entry name" value="TPR_rpt"/>
</dbReference>
<keyword evidence="1" id="KW-0677">Repeat</keyword>
<comment type="caution">
    <text evidence="3">The sequence shown here is derived from an EMBL/GenBank/DDBJ whole genome shotgun (WGS) entry which is preliminary data.</text>
</comment>
<dbReference type="Pfam" id="PF13181">
    <property type="entry name" value="TPR_8"/>
    <property type="match status" value="1"/>
</dbReference>
<evidence type="ECO:0000256" key="2">
    <source>
        <dbReference type="ARBA" id="ARBA00022803"/>
    </source>
</evidence>
<dbReference type="RefSeq" id="WP_344881624.1">
    <property type="nucleotide sequence ID" value="NZ_BAAAZP010000088.1"/>
</dbReference>
<dbReference type="Pfam" id="PF13414">
    <property type="entry name" value="TPR_11"/>
    <property type="match status" value="1"/>
</dbReference>